<evidence type="ECO:0000313" key="1">
    <source>
        <dbReference type="EMBL" id="ARW18743.1"/>
    </source>
</evidence>
<protein>
    <submittedName>
        <fullName evidence="1">Aspartate racemase</fullName>
        <ecNumber evidence="1">5.1.1.13</ecNumber>
    </submittedName>
</protein>
<gene>
    <name evidence="1" type="ORF">S100892_00137</name>
</gene>
<dbReference type="Gene3D" id="3.40.50.1860">
    <property type="match status" value="1"/>
</dbReference>
<keyword evidence="1" id="KW-0413">Isomerase</keyword>
<dbReference type="GO" id="GO:0047689">
    <property type="term" value="F:aspartate racemase activity"/>
    <property type="evidence" value="ECO:0007669"/>
    <property type="project" value="UniProtKB-EC"/>
</dbReference>
<evidence type="ECO:0000313" key="2">
    <source>
        <dbReference type="Proteomes" id="UP000196118"/>
    </source>
</evidence>
<dbReference type="InterPro" id="IPR001920">
    <property type="entry name" value="Asp/Glu_race"/>
</dbReference>
<organism evidence="1 2">
    <name type="scientific">Pediococcus pentosaceus</name>
    <dbReference type="NCBI Taxonomy" id="1255"/>
    <lineage>
        <taxon>Bacteria</taxon>
        <taxon>Bacillati</taxon>
        <taxon>Bacillota</taxon>
        <taxon>Bacilli</taxon>
        <taxon>Lactobacillales</taxon>
        <taxon>Lactobacillaceae</taxon>
        <taxon>Pediococcus</taxon>
    </lineage>
</organism>
<keyword evidence="1" id="KW-0614">Plasmid</keyword>
<accession>A0A1Y0VQ37</accession>
<dbReference type="AlphaFoldDB" id="A0A1Y0VQ37"/>
<dbReference type="EMBL" id="CP021473">
    <property type="protein sequence ID" value="ARW18743.1"/>
    <property type="molecule type" value="Genomic_DNA"/>
</dbReference>
<geneLocation type="plasmid" evidence="2">
    <name>ppc892-3</name>
</geneLocation>
<sequence>MKSFLTILGGMGTLATESYVRLLNKKTETHKDQDHLDYIVVNHY</sequence>
<dbReference type="SUPFAM" id="SSF53681">
    <property type="entry name" value="Aspartate/glutamate racemase"/>
    <property type="match status" value="1"/>
</dbReference>
<name>A0A1Y0VQ37_PEDPE</name>
<dbReference type="EC" id="5.1.1.13" evidence="1"/>
<proteinExistence type="predicted"/>
<reference evidence="1 2" key="1">
    <citation type="submission" date="2017-05" db="EMBL/GenBank/DDBJ databases">
        <title>Genome sequence of Pediococcus pentosaceus strain SRCM100892.</title>
        <authorList>
            <person name="Cho S.H."/>
        </authorList>
    </citation>
    <scope>NUCLEOTIDE SEQUENCE [LARGE SCALE GENOMIC DNA]</scope>
    <source>
        <strain evidence="1 2">SRCM100892</strain>
        <plasmid evidence="2">Plasmid ppc892-3</plasmid>
    </source>
</reference>
<dbReference type="Proteomes" id="UP000196118">
    <property type="component" value="Plasmid pPC892-3"/>
</dbReference>